<accession>A0A382IAJ8</accession>
<gene>
    <name evidence="1" type="ORF">METZ01_LOCUS249392</name>
</gene>
<sequence>MKRAAIINDNPQRCLEVYGSGRYEQLTQICDLIPGVLTSEQVQE</sequence>
<name>A0A382IAJ8_9ZZZZ</name>
<reference evidence="1" key="1">
    <citation type="submission" date="2018-05" db="EMBL/GenBank/DDBJ databases">
        <authorList>
            <person name="Lanie J.A."/>
            <person name="Ng W.-L."/>
            <person name="Kazmierczak K.M."/>
            <person name="Andrzejewski T.M."/>
            <person name="Davidsen T.M."/>
            <person name="Wayne K.J."/>
            <person name="Tettelin H."/>
            <person name="Glass J.I."/>
            <person name="Rusch D."/>
            <person name="Podicherti R."/>
            <person name="Tsui H.-C.T."/>
            <person name="Winkler M.E."/>
        </authorList>
    </citation>
    <scope>NUCLEOTIDE SEQUENCE</scope>
</reference>
<protein>
    <submittedName>
        <fullName evidence="1">Uncharacterized protein</fullName>
    </submittedName>
</protein>
<dbReference type="EMBL" id="UINC01066143">
    <property type="protein sequence ID" value="SVB96538.1"/>
    <property type="molecule type" value="Genomic_DNA"/>
</dbReference>
<evidence type="ECO:0000313" key="1">
    <source>
        <dbReference type="EMBL" id="SVB96538.1"/>
    </source>
</evidence>
<proteinExistence type="predicted"/>
<dbReference type="AlphaFoldDB" id="A0A382IAJ8"/>
<feature type="non-terminal residue" evidence="1">
    <location>
        <position position="44"/>
    </location>
</feature>
<organism evidence="1">
    <name type="scientific">marine metagenome</name>
    <dbReference type="NCBI Taxonomy" id="408172"/>
    <lineage>
        <taxon>unclassified sequences</taxon>
        <taxon>metagenomes</taxon>
        <taxon>ecological metagenomes</taxon>
    </lineage>
</organism>